<name>A0A7W6CBE7_9HYPH</name>
<protein>
    <submittedName>
        <fullName evidence="1">Uncharacterized protein</fullName>
    </submittedName>
</protein>
<gene>
    <name evidence="1" type="ORF">GGQ73_004337</name>
</gene>
<organism evidence="1 2">
    <name type="scientific">Rhizobium skierniewicense</name>
    <dbReference type="NCBI Taxonomy" id="984260"/>
    <lineage>
        <taxon>Bacteria</taxon>
        <taxon>Pseudomonadati</taxon>
        <taxon>Pseudomonadota</taxon>
        <taxon>Alphaproteobacteria</taxon>
        <taxon>Hyphomicrobiales</taxon>
        <taxon>Rhizobiaceae</taxon>
        <taxon>Rhizobium/Agrobacterium group</taxon>
        <taxon>Rhizobium</taxon>
    </lineage>
</organism>
<comment type="caution">
    <text evidence="1">The sequence shown here is derived from an EMBL/GenBank/DDBJ whole genome shotgun (WGS) entry which is preliminary data.</text>
</comment>
<evidence type="ECO:0000313" key="1">
    <source>
        <dbReference type="EMBL" id="MBB3948356.1"/>
    </source>
</evidence>
<proteinExistence type="predicted"/>
<dbReference type="Proteomes" id="UP000565286">
    <property type="component" value="Unassembled WGS sequence"/>
</dbReference>
<evidence type="ECO:0000313" key="2">
    <source>
        <dbReference type="Proteomes" id="UP000565286"/>
    </source>
</evidence>
<dbReference type="EMBL" id="JACIDV010000017">
    <property type="protein sequence ID" value="MBB3948356.1"/>
    <property type="molecule type" value="Genomic_DNA"/>
</dbReference>
<reference evidence="1 2" key="1">
    <citation type="submission" date="2020-08" db="EMBL/GenBank/DDBJ databases">
        <title>Genomic Encyclopedia of Type Strains, Phase IV (KMG-IV): sequencing the most valuable type-strain genomes for metagenomic binning, comparative biology and taxonomic classification.</title>
        <authorList>
            <person name="Goeker M."/>
        </authorList>
    </citation>
    <scope>NUCLEOTIDE SEQUENCE [LARGE SCALE GENOMIC DNA]</scope>
    <source>
        <strain evidence="1 2">DSM 26438</strain>
    </source>
</reference>
<sequence length="96" mass="10629">MDASLLKIVHFIGSIEVNMVANAHNNSRSAAEQTTDNLAYITQMLSELRVVAEREGAEMLCYLIEMAYIEAGDIQSGRRKLSVGHVKRNPPRGMPV</sequence>
<dbReference type="AlphaFoldDB" id="A0A7W6CBE7"/>
<accession>A0A7W6CBE7</accession>
<keyword evidence="2" id="KW-1185">Reference proteome</keyword>